<proteinExistence type="predicted"/>
<gene>
    <name evidence="1" type="ORF">QNI22_21995</name>
</gene>
<reference evidence="1" key="1">
    <citation type="submission" date="2023-05" db="EMBL/GenBank/DDBJ databases">
        <authorList>
            <person name="Zhang X."/>
        </authorList>
    </citation>
    <scope>NUCLEOTIDE SEQUENCE</scope>
    <source>
        <strain evidence="1">BD1B2-1</strain>
    </source>
</reference>
<dbReference type="AlphaFoldDB" id="A0AAE3UHD7"/>
<accession>A0AAE3UHD7</accession>
<name>A0AAE3UHD7_9BACT</name>
<protein>
    <submittedName>
        <fullName evidence="1">Uncharacterized protein</fullName>
    </submittedName>
</protein>
<organism evidence="1 2">
    <name type="scientific">Xanthocytophaga agilis</name>
    <dbReference type="NCBI Taxonomy" id="3048010"/>
    <lineage>
        <taxon>Bacteria</taxon>
        <taxon>Pseudomonadati</taxon>
        <taxon>Bacteroidota</taxon>
        <taxon>Cytophagia</taxon>
        <taxon>Cytophagales</taxon>
        <taxon>Rhodocytophagaceae</taxon>
        <taxon>Xanthocytophaga</taxon>
    </lineage>
</organism>
<dbReference type="Proteomes" id="UP001232063">
    <property type="component" value="Unassembled WGS sequence"/>
</dbReference>
<evidence type="ECO:0000313" key="2">
    <source>
        <dbReference type="Proteomes" id="UP001232063"/>
    </source>
</evidence>
<comment type="caution">
    <text evidence="1">The sequence shown here is derived from an EMBL/GenBank/DDBJ whole genome shotgun (WGS) entry which is preliminary data.</text>
</comment>
<dbReference type="EMBL" id="JASJOU010000008">
    <property type="protein sequence ID" value="MDJ1503357.1"/>
    <property type="molecule type" value="Genomic_DNA"/>
</dbReference>
<evidence type="ECO:0000313" key="1">
    <source>
        <dbReference type="EMBL" id="MDJ1503357.1"/>
    </source>
</evidence>
<sequence length="69" mass="8187">MAIITQELQQISSRMDKMRKLIQQYPQHASALFREHPELCSQIREIVHLLRELQSDTQEIEENKPKTLS</sequence>
<dbReference type="RefSeq" id="WP_314513981.1">
    <property type="nucleotide sequence ID" value="NZ_JASJOU010000008.1"/>
</dbReference>
<keyword evidence="2" id="KW-1185">Reference proteome</keyword>